<keyword evidence="4 7" id="KW-0812">Transmembrane</keyword>
<feature type="transmembrane region" description="Helical" evidence="7">
    <location>
        <begin position="148"/>
        <end position="169"/>
    </location>
</feature>
<dbReference type="PANTHER" id="PTHR30353:SF0">
    <property type="entry name" value="TRANSMEMBRANE PROTEIN"/>
    <property type="match status" value="1"/>
</dbReference>
<evidence type="ECO:0000256" key="5">
    <source>
        <dbReference type="ARBA" id="ARBA00022989"/>
    </source>
</evidence>
<dbReference type="RefSeq" id="WP_095512385.1">
    <property type="nucleotide sequence ID" value="NZ_MQWD01000001.1"/>
</dbReference>
<dbReference type="OrthoDB" id="9813426at2"/>
<evidence type="ECO:0000256" key="6">
    <source>
        <dbReference type="ARBA" id="ARBA00023136"/>
    </source>
</evidence>
<evidence type="ECO:0000313" key="9">
    <source>
        <dbReference type="EMBL" id="PAP77101.1"/>
    </source>
</evidence>
<gene>
    <name evidence="9" type="ORF">BSZ37_12025</name>
</gene>
<feature type="transmembrane region" description="Helical" evidence="7">
    <location>
        <begin position="20"/>
        <end position="46"/>
    </location>
</feature>
<keyword evidence="3 7" id="KW-1003">Cell membrane</keyword>
<dbReference type="InterPro" id="IPR032816">
    <property type="entry name" value="VTT_dom"/>
</dbReference>
<keyword evidence="6 7" id="KW-0472">Membrane</keyword>
<feature type="transmembrane region" description="Helical" evidence="7">
    <location>
        <begin position="181"/>
        <end position="199"/>
    </location>
</feature>
<name>A0A271J0Q9_9BACT</name>
<sequence length="209" mass="22117">MPDLLDLLLHVDQHLADLAAWAGPWAVVAIAAVVFCETGLVVMPLLPGDSLIFAAGGLAATGAFNVWTLGLALFAAAVLGDAVNYAVGHRLGRAAAGRLVRPERLAQTEAFFARHGGRAVVIARFVPIVRTVAPFVAGIGAMDYPRFLRYNVLGAILWIVPFLGTGYAFGSLPIVKENFGLFVLGVIAMSLVPLIVEVVRNRRLAPLAP</sequence>
<dbReference type="PANTHER" id="PTHR30353">
    <property type="entry name" value="INNER MEMBRANE PROTEIN DEDA-RELATED"/>
    <property type="match status" value="1"/>
</dbReference>
<keyword evidence="10" id="KW-1185">Reference proteome</keyword>
<protein>
    <recommendedName>
        <fullName evidence="8">VTT domain-containing protein</fullName>
    </recommendedName>
</protein>
<feature type="transmembrane region" description="Helical" evidence="7">
    <location>
        <begin position="58"/>
        <end position="79"/>
    </location>
</feature>
<keyword evidence="5 7" id="KW-1133">Transmembrane helix</keyword>
<evidence type="ECO:0000256" key="4">
    <source>
        <dbReference type="ARBA" id="ARBA00022692"/>
    </source>
</evidence>
<dbReference type="Proteomes" id="UP000216339">
    <property type="component" value="Unassembled WGS sequence"/>
</dbReference>
<feature type="transmembrane region" description="Helical" evidence="7">
    <location>
        <begin position="121"/>
        <end position="141"/>
    </location>
</feature>
<reference evidence="9 10" key="1">
    <citation type="submission" date="2016-11" db="EMBL/GenBank/DDBJ databases">
        <title>Study of marine rhodopsin-containing bacteria.</title>
        <authorList>
            <person name="Yoshizawa S."/>
            <person name="Kumagai Y."/>
            <person name="Kogure K."/>
        </authorList>
    </citation>
    <scope>NUCLEOTIDE SEQUENCE [LARGE SCALE GENOMIC DNA]</scope>
    <source>
        <strain evidence="9 10">SAORIC-28</strain>
    </source>
</reference>
<evidence type="ECO:0000256" key="7">
    <source>
        <dbReference type="RuleBase" id="RU367016"/>
    </source>
</evidence>
<evidence type="ECO:0000256" key="3">
    <source>
        <dbReference type="ARBA" id="ARBA00022475"/>
    </source>
</evidence>
<evidence type="ECO:0000259" key="8">
    <source>
        <dbReference type="Pfam" id="PF09335"/>
    </source>
</evidence>
<accession>A0A271J0Q9</accession>
<dbReference type="AlphaFoldDB" id="A0A271J0Q9"/>
<comment type="similarity">
    <text evidence="2 7">Belongs to the DedA family.</text>
</comment>
<comment type="caution">
    <text evidence="9">The sequence shown here is derived from an EMBL/GenBank/DDBJ whole genome shotgun (WGS) entry which is preliminary data.</text>
</comment>
<feature type="domain" description="VTT" evidence="8">
    <location>
        <begin position="46"/>
        <end position="167"/>
    </location>
</feature>
<organism evidence="9 10">
    <name type="scientific">Rubrivirga marina</name>
    <dbReference type="NCBI Taxonomy" id="1196024"/>
    <lineage>
        <taxon>Bacteria</taxon>
        <taxon>Pseudomonadati</taxon>
        <taxon>Rhodothermota</taxon>
        <taxon>Rhodothermia</taxon>
        <taxon>Rhodothermales</taxon>
        <taxon>Rubricoccaceae</taxon>
        <taxon>Rubrivirga</taxon>
    </lineage>
</organism>
<evidence type="ECO:0000256" key="1">
    <source>
        <dbReference type="ARBA" id="ARBA00004651"/>
    </source>
</evidence>
<evidence type="ECO:0000256" key="2">
    <source>
        <dbReference type="ARBA" id="ARBA00010792"/>
    </source>
</evidence>
<dbReference type="Pfam" id="PF09335">
    <property type="entry name" value="VTT_dom"/>
    <property type="match status" value="1"/>
</dbReference>
<dbReference type="GO" id="GO:0005886">
    <property type="term" value="C:plasma membrane"/>
    <property type="evidence" value="ECO:0007669"/>
    <property type="project" value="UniProtKB-SubCell"/>
</dbReference>
<dbReference type="InterPro" id="IPR032818">
    <property type="entry name" value="DedA-like"/>
</dbReference>
<proteinExistence type="inferred from homology"/>
<evidence type="ECO:0000313" key="10">
    <source>
        <dbReference type="Proteomes" id="UP000216339"/>
    </source>
</evidence>
<comment type="subcellular location">
    <subcellularLocation>
        <location evidence="1 7">Cell membrane</location>
        <topology evidence="1 7">Multi-pass membrane protein</topology>
    </subcellularLocation>
</comment>
<dbReference type="EMBL" id="MQWD01000001">
    <property type="protein sequence ID" value="PAP77101.1"/>
    <property type="molecule type" value="Genomic_DNA"/>
</dbReference>